<dbReference type="AlphaFoldDB" id="A0A1S0TV53"/>
<dbReference type="KEGG" id="loa:LOAG_07758"/>
<dbReference type="CTD" id="9945182"/>
<gene>
    <name evidence="1" type="ORF">LOAG_07758</name>
</gene>
<proteinExistence type="predicted"/>
<protein>
    <submittedName>
        <fullName evidence="1">Uncharacterized protein</fullName>
    </submittedName>
</protein>
<sequence>MKYFLFFWTIHSYFTSTNTGNSERIEAIISASKPNYRILGRQIRVREKRSTSYYHLSFNSYPNMLIRSEPLNEHMKELITMEHNRLRRIVHFSMIHNYATKERKNHFNITL</sequence>
<organism evidence="1">
    <name type="scientific">Loa loa</name>
    <name type="common">Eye worm</name>
    <name type="synonym">Filaria loa</name>
    <dbReference type="NCBI Taxonomy" id="7209"/>
    <lineage>
        <taxon>Eukaryota</taxon>
        <taxon>Metazoa</taxon>
        <taxon>Ecdysozoa</taxon>
        <taxon>Nematoda</taxon>
        <taxon>Chromadorea</taxon>
        <taxon>Rhabditida</taxon>
        <taxon>Spirurina</taxon>
        <taxon>Spiruromorpha</taxon>
        <taxon>Filarioidea</taxon>
        <taxon>Onchocercidae</taxon>
        <taxon>Loa</taxon>
    </lineage>
</organism>
<dbReference type="OMA" id="LITMEHN"/>
<dbReference type="GeneID" id="9945182"/>
<accession>A0A1S0TV53</accession>
<dbReference type="RefSeq" id="XP_003143339.2">
    <property type="nucleotide sequence ID" value="XM_003143291.2"/>
</dbReference>
<evidence type="ECO:0000313" key="1">
    <source>
        <dbReference type="EMBL" id="EFO20730.2"/>
    </source>
</evidence>
<name>A0A1S0TV53_LOALO</name>
<dbReference type="InParanoid" id="A0A1S0TV53"/>
<dbReference type="EMBL" id="JH712252">
    <property type="protein sequence ID" value="EFO20730.2"/>
    <property type="molecule type" value="Genomic_DNA"/>
</dbReference>
<reference evidence="1" key="1">
    <citation type="submission" date="2012-04" db="EMBL/GenBank/DDBJ databases">
        <title>The Genome Sequence of Loa loa.</title>
        <authorList>
            <consortium name="The Broad Institute Genome Sequencing Platform"/>
            <consortium name="Broad Institute Genome Sequencing Center for Infectious Disease"/>
            <person name="Nutman T.B."/>
            <person name="Fink D.L."/>
            <person name="Russ C."/>
            <person name="Young S."/>
            <person name="Zeng Q."/>
            <person name="Gargeya S."/>
            <person name="Alvarado L."/>
            <person name="Berlin A."/>
            <person name="Chapman S.B."/>
            <person name="Chen Z."/>
            <person name="Freedman E."/>
            <person name="Gellesch M."/>
            <person name="Goldberg J."/>
            <person name="Griggs A."/>
            <person name="Gujja S."/>
            <person name="Heilman E.R."/>
            <person name="Heiman D."/>
            <person name="Howarth C."/>
            <person name="Mehta T."/>
            <person name="Neiman D."/>
            <person name="Pearson M."/>
            <person name="Roberts A."/>
            <person name="Saif S."/>
            <person name="Shea T."/>
            <person name="Shenoy N."/>
            <person name="Sisk P."/>
            <person name="Stolte C."/>
            <person name="Sykes S."/>
            <person name="White J."/>
            <person name="Yandava C."/>
            <person name="Haas B."/>
            <person name="Henn M.R."/>
            <person name="Nusbaum C."/>
            <person name="Birren B."/>
        </authorList>
    </citation>
    <scope>NUCLEOTIDE SEQUENCE [LARGE SCALE GENOMIC DNA]</scope>
</reference>
<dbReference type="OrthoDB" id="10356454at2759"/>